<dbReference type="Gene3D" id="3.40.50.720">
    <property type="entry name" value="NAD(P)-binding Rossmann-like Domain"/>
    <property type="match status" value="1"/>
</dbReference>
<dbReference type="EMBL" id="FORA01000002">
    <property type="protein sequence ID" value="SFI99282.1"/>
    <property type="molecule type" value="Genomic_DNA"/>
</dbReference>
<name>A0A1I3MQQ6_9RHOB</name>
<organism evidence="5 6">
    <name type="scientific">Jannaschia pohangensis</name>
    <dbReference type="NCBI Taxonomy" id="390807"/>
    <lineage>
        <taxon>Bacteria</taxon>
        <taxon>Pseudomonadati</taxon>
        <taxon>Pseudomonadota</taxon>
        <taxon>Alphaproteobacteria</taxon>
        <taxon>Rhodobacterales</taxon>
        <taxon>Roseobacteraceae</taxon>
        <taxon>Jannaschia</taxon>
    </lineage>
</organism>
<dbReference type="SUPFAM" id="SSF55347">
    <property type="entry name" value="Glyceraldehyde-3-phosphate dehydrogenase-like, C-terminal domain"/>
    <property type="match status" value="1"/>
</dbReference>
<dbReference type="PANTHER" id="PTHR22604">
    <property type="entry name" value="OXIDOREDUCTASES"/>
    <property type="match status" value="1"/>
</dbReference>
<protein>
    <submittedName>
        <fullName evidence="5">Predicted dehydrogenase</fullName>
    </submittedName>
</protein>
<evidence type="ECO:0000313" key="5">
    <source>
        <dbReference type="EMBL" id="SFI99282.1"/>
    </source>
</evidence>
<keyword evidence="6" id="KW-1185">Reference proteome</keyword>
<feature type="domain" description="GFO/IDH/MocA-like oxidoreductase" evidence="4">
    <location>
        <begin position="133"/>
        <end position="247"/>
    </location>
</feature>
<evidence type="ECO:0000256" key="1">
    <source>
        <dbReference type="ARBA" id="ARBA00010928"/>
    </source>
</evidence>
<dbReference type="RefSeq" id="WP_092779643.1">
    <property type="nucleotide sequence ID" value="NZ_FORA01000002.1"/>
</dbReference>
<evidence type="ECO:0000256" key="2">
    <source>
        <dbReference type="ARBA" id="ARBA00023002"/>
    </source>
</evidence>
<dbReference type="InterPro" id="IPR000683">
    <property type="entry name" value="Gfo/Idh/MocA-like_OxRdtase_N"/>
</dbReference>
<evidence type="ECO:0000313" key="6">
    <source>
        <dbReference type="Proteomes" id="UP000199110"/>
    </source>
</evidence>
<dbReference type="GO" id="GO:0016491">
    <property type="term" value="F:oxidoreductase activity"/>
    <property type="evidence" value="ECO:0007669"/>
    <property type="project" value="UniProtKB-KW"/>
</dbReference>
<sequence>MNNPIRWGILGAAKFAREQMGPAIHATPGHVLAAVASRTPNKAAPFAAMAPGLRVHDGYDALLADDGIDAVYVPLPHTMHVEWAMKALAAGKHVLVEKPVAMSVEAIAPLIAARDRSGLQCTEGYMIVHHPQWQRLRALLAEGAIGRLRHVEGVFTYDNSGDPGNLRNDARLGGGALPDIGVYTYGSTRWATGAEPEAITHADIDWEDGCDVLARVSARFPGFTAHWVNSMRLLPEQVMTFHGDAGLMRLTAPFNPSIFGPAELTLRDKTGVTRVERWPGANQYVRQVAAFGAAIRGEAAFPWKLEDARGTQAVIDAAYAAAGGRPQV</sequence>
<proteinExistence type="inferred from homology"/>
<dbReference type="InterPro" id="IPR036291">
    <property type="entry name" value="NAD(P)-bd_dom_sf"/>
</dbReference>
<dbReference type="STRING" id="390807.SAMN04488095_1926"/>
<dbReference type="OrthoDB" id="9815825at2"/>
<dbReference type="Pfam" id="PF22725">
    <property type="entry name" value="GFO_IDH_MocA_C3"/>
    <property type="match status" value="1"/>
</dbReference>
<evidence type="ECO:0000259" key="4">
    <source>
        <dbReference type="Pfam" id="PF22725"/>
    </source>
</evidence>
<gene>
    <name evidence="5" type="ORF">SAMN04488095_1926</name>
</gene>
<dbReference type="Gene3D" id="3.30.360.10">
    <property type="entry name" value="Dihydrodipicolinate Reductase, domain 2"/>
    <property type="match status" value="1"/>
</dbReference>
<dbReference type="Proteomes" id="UP000199110">
    <property type="component" value="Unassembled WGS sequence"/>
</dbReference>
<dbReference type="Pfam" id="PF01408">
    <property type="entry name" value="GFO_IDH_MocA"/>
    <property type="match status" value="1"/>
</dbReference>
<dbReference type="SUPFAM" id="SSF51735">
    <property type="entry name" value="NAD(P)-binding Rossmann-fold domains"/>
    <property type="match status" value="1"/>
</dbReference>
<feature type="domain" description="Gfo/Idh/MocA-like oxidoreductase N-terminal" evidence="3">
    <location>
        <begin position="5"/>
        <end position="125"/>
    </location>
</feature>
<dbReference type="AlphaFoldDB" id="A0A1I3MQQ6"/>
<evidence type="ECO:0000259" key="3">
    <source>
        <dbReference type="Pfam" id="PF01408"/>
    </source>
</evidence>
<keyword evidence="2" id="KW-0560">Oxidoreductase</keyword>
<reference evidence="5 6" key="1">
    <citation type="submission" date="2016-10" db="EMBL/GenBank/DDBJ databases">
        <authorList>
            <person name="de Groot N.N."/>
        </authorList>
    </citation>
    <scope>NUCLEOTIDE SEQUENCE [LARGE SCALE GENOMIC DNA]</scope>
    <source>
        <strain evidence="5 6">DSM 19073</strain>
    </source>
</reference>
<dbReference type="PANTHER" id="PTHR22604:SF105">
    <property type="entry name" value="TRANS-1,2-DIHYDROBENZENE-1,2-DIOL DEHYDROGENASE"/>
    <property type="match status" value="1"/>
</dbReference>
<comment type="similarity">
    <text evidence="1">Belongs to the Gfo/Idh/MocA family.</text>
</comment>
<dbReference type="InterPro" id="IPR055170">
    <property type="entry name" value="GFO_IDH_MocA-like_dom"/>
</dbReference>
<dbReference type="InterPro" id="IPR050984">
    <property type="entry name" value="Gfo/Idh/MocA_domain"/>
</dbReference>
<dbReference type="GO" id="GO:0000166">
    <property type="term" value="F:nucleotide binding"/>
    <property type="evidence" value="ECO:0007669"/>
    <property type="project" value="InterPro"/>
</dbReference>
<accession>A0A1I3MQQ6</accession>